<dbReference type="Gene3D" id="3.40.1280.10">
    <property type="match status" value="1"/>
</dbReference>
<dbReference type="InterPro" id="IPR029028">
    <property type="entry name" value="Alpha/beta_knot_MTases"/>
</dbReference>
<sequence>MTESLNLYMALAHYPVAGKNGKTIASALTNLDLHDMSRLARTYGARKFYVVTPLSDQRELGRRILEHWTSGPGGVYNPMRKEALDLAEIADSLEAAVSDIARRRGQKPRVVATTADADRANLSFGALREKLAAGEPCLLVFGTAWGLADECFRAADHVLSPIKGRGDYNHLPVRCAAAIILDRLAGPGSRRVN</sequence>
<proteinExistence type="predicted"/>
<dbReference type="SUPFAM" id="SSF75217">
    <property type="entry name" value="alpha/beta knot"/>
    <property type="match status" value="1"/>
</dbReference>
<dbReference type="InterPro" id="IPR019230">
    <property type="entry name" value="RNA_MeTrfase_C_dom"/>
</dbReference>
<name>A0A484HFA2_9BACT</name>
<organism evidence="2">
    <name type="scientific">uncultured Desulfobacteraceae bacterium</name>
    <dbReference type="NCBI Taxonomy" id="218296"/>
    <lineage>
        <taxon>Bacteria</taxon>
        <taxon>Pseudomonadati</taxon>
        <taxon>Thermodesulfobacteriota</taxon>
        <taxon>Desulfobacteria</taxon>
        <taxon>Desulfobacterales</taxon>
        <taxon>Desulfobacteraceae</taxon>
        <taxon>environmental samples</taxon>
    </lineage>
</organism>
<dbReference type="Pfam" id="PF09936">
    <property type="entry name" value="Methyltrn_RNA_4"/>
    <property type="match status" value="1"/>
</dbReference>
<gene>
    <name evidence="2" type="ORF">EPICR_20370</name>
</gene>
<dbReference type="InterPro" id="IPR029026">
    <property type="entry name" value="tRNA_m1G_MTases_N"/>
</dbReference>
<accession>A0A484HFA2</accession>
<dbReference type="CDD" id="cd18085">
    <property type="entry name" value="TM1570-like"/>
    <property type="match status" value="1"/>
</dbReference>
<dbReference type="EMBL" id="CAACVI010000012">
    <property type="protein sequence ID" value="VEN73900.1"/>
    <property type="molecule type" value="Genomic_DNA"/>
</dbReference>
<protein>
    <recommendedName>
        <fullName evidence="1">tRNA (guanine-N(1)-)-methyltransferase C-terminal domain-containing protein</fullName>
    </recommendedName>
</protein>
<reference evidence="2" key="1">
    <citation type="submission" date="2019-01" db="EMBL/GenBank/DDBJ databases">
        <authorList>
            <consortium name="Genoscope - CEA"/>
            <person name="William W."/>
        </authorList>
    </citation>
    <scope>NUCLEOTIDE SEQUENCE</scope>
    <source>
        <strain evidence="2">CR-1</strain>
    </source>
</reference>
<feature type="domain" description="tRNA (guanine-N(1)-)-methyltransferase C-terminal" evidence="1">
    <location>
        <begin position="6"/>
        <end position="186"/>
    </location>
</feature>
<dbReference type="AlphaFoldDB" id="A0A484HFA2"/>
<evidence type="ECO:0000313" key="2">
    <source>
        <dbReference type="EMBL" id="VEN73900.1"/>
    </source>
</evidence>
<evidence type="ECO:0000259" key="1">
    <source>
        <dbReference type="Pfam" id="PF09936"/>
    </source>
</evidence>